<accession>A0A3G5AGD6</accession>
<proteinExistence type="predicted"/>
<organism evidence="2">
    <name type="scientific">Satyrvirus sp</name>
    <dbReference type="NCBI Taxonomy" id="2487771"/>
    <lineage>
        <taxon>Viruses</taxon>
        <taxon>Varidnaviria</taxon>
        <taxon>Bamfordvirae</taxon>
        <taxon>Nucleocytoviricota</taxon>
        <taxon>Megaviricetes</taxon>
        <taxon>Imitervirales</taxon>
        <taxon>Mimiviridae</taxon>
        <taxon>Megamimivirinae</taxon>
    </lineage>
</organism>
<feature type="compositionally biased region" description="Basic and acidic residues" evidence="1">
    <location>
        <begin position="122"/>
        <end position="138"/>
    </location>
</feature>
<name>A0A3G5AGD6_9VIRU</name>
<feature type="region of interest" description="Disordered" evidence="1">
    <location>
        <begin position="115"/>
        <end position="138"/>
    </location>
</feature>
<evidence type="ECO:0000313" key="2">
    <source>
        <dbReference type="EMBL" id="AYV85664.1"/>
    </source>
</evidence>
<sequence>MREFLWIDREAGSGFCSIARSKKRAMVHLIDLFYGQLKFLVRKYPPLKWKYQLVFNLPPILGTFGGGTYEFVTDVSDTETSIRTFIDLMTNEFIYMHLEKMDSVSFPSPEKYEDVFPIGNSREPDDVDRTDQKGRGDF</sequence>
<protein>
    <submittedName>
        <fullName evidence="2">Uncharacterized protein</fullName>
    </submittedName>
</protein>
<gene>
    <name evidence="2" type="ORF">Satyrvirus29_5</name>
</gene>
<dbReference type="EMBL" id="MK072465">
    <property type="protein sequence ID" value="AYV85664.1"/>
    <property type="molecule type" value="Genomic_DNA"/>
</dbReference>
<evidence type="ECO:0000256" key="1">
    <source>
        <dbReference type="SAM" id="MobiDB-lite"/>
    </source>
</evidence>
<reference evidence="2" key="1">
    <citation type="submission" date="2018-10" db="EMBL/GenBank/DDBJ databases">
        <title>Hidden diversity of soil giant viruses.</title>
        <authorList>
            <person name="Schulz F."/>
            <person name="Alteio L."/>
            <person name="Goudeau D."/>
            <person name="Ryan E.M."/>
            <person name="Malmstrom R.R."/>
            <person name="Blanchard J."/>
            <person name="Woyke T."/>
        </authorList>
    </citation>
    <scope>NUCLEOTIDE SEQUENCE</scope>
    <source>
        <strain evidence="2">SAV1</strain>
    </source>
</reference>